<name>A0A238VVK8_9FLAO</name>
<evidence type="ECO:0000256" key="1">
    <source>
        <dbReference type="SAM" id="Phobius"/>
    </source>
</evidence>
<dbReference type="SMART" id="SM00014">
    <property type="entry name" value="acidPPc"/>
    <property type="match status" value="1"/>
</dbReference>
<organism evidence="3 4">
    <name type="scientific">Lutibacter agarilyticus</name>
    <dbReference type="NCBI Taxonomy" id="1109740"/>
    <lineage>
        <taxon>Bacteria</taxon>
        <taxon>Pseudomonadati</taxon>
        <taxon>Bacteroidota</taxon>
        <taxon>Flavobacteriia</taxon>
        <taxon>Flavobacteriales</taxon>
        <taxon>Flavobacteriaceae</taxon>
        <taxon>Lutibacter</taxon>
    </lineage>
</organism>
<evidence type="ECO:0000313" key="4">
    <source>
        <dbReference type="Proteomes" id="UP000198384"/>
    </source>
</evidence>
<proteinExistence type="predicted"/>
<keyword evidence="1" id="KW-0472">Membrane</keyword>
<dbReference type="InterPro" id="IPR000326">
    <property type="entry name" value="PAP2/HPO"/>
</dbReference>
<feature type="transmembrane region" description="Helical" evidence="1">
    <location>
        <begin position="30"/>
        <end position="50"/>
    </location>
</feature>
<dbReference type="EMBL" id="FZNT01000002">
    <property type="protein sequence ID" value="SNR38167.1"/>
    <property type="molecule type" value="Genomic_DNA"/>
</dbReference>
<dbReference type="RefSeq" id="WP_176461201.1">
    <property type="nucleotide sequence ID" value="NZ_FZNT01000002.1"/>
</dbReference>
<feature type="transmembrane region" description="Helical" evidence="1">
    <location>
        <begin position="62"/>
        <end position="81"/>
    </location>
</feature>
<reference evidence="3 4" key="1">
    <citation type="submission" date="2017-06" db="EMBL/GenBank/DDBJ databases">
        <authorList>
            <person name="Kim H.J."/>
            <person name="Triplett B.A."/>
        </authorList>
    </citation>
    <scope>NUCLEOTIDE SEQUENCE [LARGE SCALE GENOMIC DNA]</scope>
    <source>
        <strain evidence="3 4">DSM 29150</strain>
    </source>
</reference>
<gene>
    <name evidence="3" type="ORF">SAMN06265371_102134</name>
</gene>
<accession>A0A238VVK8</accession>
<feature type="transmembrane region" description="Helical" evidence="1">
    <location>
        <begin position="160"/>
        <end position="177"/>
    </location>
</feature>
<keyword evidence="1" id="KW-1133">Transmembrane helix</keyword>
<keyword evidence="1" id="KW-0812">Transmembrane</keyword>
<evidence type="ECO:0000313" key="3">
    <source>
        <dbReference type="EMBL" id="SNR38167.1"/>
    </source>
</evidence>
<sequence length="190" mass="22445">MFELLNTLINYDKQLLLFLHSQGNPFWDEFWLFITNPTHWIPFYILLFILGYKVFGIKKAILIAFFTALSTLTTLLAVLLIKSTIQRLRPINDTSINTTIRILIEDTDFSFVSGHSSVSFTIAFLSYWILRKKYRYVFLVFLFPILFAYSRIYLAAHFPFDILFGMLLGYLIAKFYFKIVQKRVFEKTAI</sequence>
<feature type="transmembrane region" description="Helical" evidence="1">
    <location>
        <begin position="109"/>
        <end position="129"/>
    </location>
</feature>
<feature type="domain" description="Phosphatidic acid phosphatase type 2/haloperoxidase" evidence="2">
    <location>
        <begin position="60"/>
        <end position="177"/>
    </location>
</feature>
<dbReference type="Pfam" id="PF01569">
    <property type="entry name" value="PAP2"/>
    <property type="match status" value="1"/>
</dbReference>
<keyword evidence="4" id="KW-1185">Reference proteome</keyword>
<dbReference type="PANTHER" id="PTHR14969:SF13">
    <property type="entry name" value="AT30094P"/>
    <property type="match status" value="1"/>
</dbReference>
<dbReference type="InterPro" id="IPR036938">
    <property type="entry name" value="PAP2/HPO_sf"/>
</dbReference>
<dbReference type="SUPFAM" id="SSF48317">
    <property type="entry name" value="Acid phosphatase/Vanadium-dependent haloperoxidase"/>
    <property type="match status" value="1"/>
</dbReference>
<evidence type="ECO:0000259" key="2">
    <source>
        <dbReference type="SMART" id="SM00014"/>
    </source>
</evidence>
<dbReference type="PANTHER" id="PTHR14969">
    <property type="entry name" value="SPHINGOSINE-1-PHOSPHATE PHOSPHOHYDROLASE"/>
    <property type="match status" value="1"/>
</dbReference>
<dbReference type="Gene3D" id="1.20.144.10">
    <property type="entry name" value="Phosphatidic acid phosphatase type 2/haloperoxidase"/>
    <property type="match status" value="1"/>
</dbReference>
<dbReference type="AlphaFoldDB" id="A0A238VVK8"/>
<protein>
    <submittedName>
        <fullName evidence="3">Undecaprenyl-diphosphatase</fullName>
    </submittedName>
</protein>
<feature type="transmembrane region" description="Helical" evidence="1">
    <location>
        <begin position="136"/>
        <end position="154"/>
    </location>
</feature>
<dbReference type="Proteomes" id="UP000198384">
    <property type="component" value="Unassembled WGS sequence"/>
</dbReference>